<comment type="similarity">
    <text evidence="1">Belongs to the bacterial solute-binding protein 1 family.</text>
</comment>
<dbReference type="PANTHER" id="PTHR30061:SF50">
    <property type="entry name" value="MALTOSE_MALTODEXTRIN-BINDING PERIPLASMIC PROTEIN"/>
    <property type="match status" value="1"/>
</dbReference>
<dbReference type="KEGG" id="pei:H9L10_08945"/>
<dbReference type="InterPro" id="IPR006059">
    <property type="entry name" value="SBP"/>
</dbReference>
<dbReference type="SUPFAM" id="SSF53850">
    <property type="entry name" value="Periplasmic binding protein-like II"/>
    <property type="match status" value="1"/>
</dbReference>
<evidence type="ECO:0000313" key="5">
    <source>
        <dbReference type="EMBL" id="QNN48465.1"/>
    </source>
</evidence>
<dbReference type="GO" id="GO:0055052">
    <property type="term" value="C:ATP-binding cassette (ABC) transporter complex, substrate-binding subunit-containing"/>
    <property type="evidence" value="ECO:0007669"/>
    <property type="project" value="TreeGrafter"/>
</dbReference>
<accession>A0A7G9QYP0</accession>
<keyword evidence="3" id="KW-0732">Signal</keyword>
<dbReference type="EMBL" id="CP060712">
    <property type="protein sequence ID" value="QNN48465.1"/>
    <property type="molecule type" value="Genomic_DNA"/>
</dbReference>
<dbReference type="GO" id="GO:0015768">
    <property type="term" value="P:maltose transport"/>
    <property type="evidence" value="ECO:0007669"/>
    <property type="project" value="TreeGrafter"/>
</dbReference>
<sequence>MTLPTSRLSRRHLLALGGSSLALTACGSNTGRGDSSPSGGGDGDKPALSQWYHQYGEEGTQDAVKRYAAAYPDASVTVKWDPGDYDQTTAASLLTDAGPDVFEYGNGPSIDMIKGGQVVDMTDLFGDTVEDFNASTVARMTYDGKIWAIPQVIDMQILVYRKSMLEDAGIEPPETMDDLVAAASALTTDKVKGLFLGNDGGAGLMGGAMLWSAGFDFLTDDNEFGFDDPRAGEALAVLRELWTSKVLLLGQPTDWYDAAALTSGQCAMQFTGLWTFPDIDKALGDDFGVVPWPAMDGGEKSVPVGAYGSCVSAKSSDVDAAKAFAKWLWIDQTDDQLDFATSYGFHIPSRTSLIPKADTLTSGPAADAASAATDYGHAQTPILWTPKCQTAFGDAMVKIVKNGADPMEQIAAVKKVAEPEVKRVLA</sequence>
<dbReference type="AlphaFoldDB" id="A0A7G9QYP0"/>
<dbReference type="Pfam" id="PF01547">
    <property type="entry name" value="SBP_bac_1"/>
    <property type="match status" value="1"/>
</dbReference>
<dbReference type="GO" id="GO:0042956">
    <property type="term" value="P:maltodextrin transmembrane transport"/>
    <property type="evidence" value="ECO:0007669"/>
    <property type="project" value="TreeGrafter"/>
</dbReference>
<feature type="region of interest" description="Disordered" evidence="4">
    <location>
        <begin position="27"/>
        <end position="48"/>
    </location>
</feature>
<evidence type="ECO:0000256" key="4">
    <source>
        <dbReference type="SAM" id="MobiDB-lite"/>
    </source>
</evidence>
<organism evidence="5 6">
    <name type="scientific">Phycicoccus endophyticus</name>
    <dbReference type="NCBI Taxonomy" id="1690220"/>
    <lineage>
        <taxon>Bacteria</taxon>
        <taxon>Bacillati</taxon>
        <taxon>Actinomycetota</taxon>
        <taxon>Actinomycetes</taxon>
        <taxon>Micrococcales</taxon>
        <taxon>Intrasporangiaceae</taxon>
        <taxon>Phycicoccus</taxon>
    </lineage>
</organism>
<keyword evidence="6" id="KW-1185">Reference proteome</keyword>
<dbReference type="PROSITE" id="PS51257">
    <property type="entry name" value="PROKAR_LIPOPROTEIN"/>
    <property type="match status" value="1"/>
</dbReference>
<evidence type="ECO:0000313" key="6">
    <source>
        <dbReference type="Proteomes" id="UP000515976"/>
    </source>
</evidence>
<gene>
    <name evidence="5" type="ORF">H9L10_08945</name>
</gene>
<dbReference type="RefSeq" id="WP_166103999.1">
    <property type="nucleotide sequence ID" value="NZ_BMMY01000003.1"/>
</dbReference>
<feature type="compositionally biased region" description="Low complexity" evidence="4">
    <location>
        <begin position="27"/>
        <end position="37"/>
    </location>
</feature>
<keyword evidence="2" id="KW-0813">Transport</keyword>
<reference evidence="5 6" key="1">
    <citation type="submission" date="2020-08" db="EMBL/GenBank/DDBJ databases">
        <title>Genome sequence of Phycicoccus endophyticus JCM 31784T.</title>
        <authorList>
            <person name="Hyun D.-W."/>
            <person name="Bae J.-W."/>
        </authorList>
    </citation>
    <scope>NUCLEOTIDE SEQUENCE [LARGE SCALE GENOMIC DNA]</scope>
    <source>
        <strain evidence="5 6">JCM 31784</strain>
    </source>
</reference>
<proteinExistence type="inferred from homology"/>
<dbReference type="Gene3D" id="3.40.190.10">
    <property type="entry name" value="Periplasmic binding protein-like II"/>
    <property type="match status" value="1"/>
</dbReference>
<dbReference type="GO" id="GO:1901982">
    <property type="term" value="F:maltose binding"/>
    <property type="evidence" value="ECO:0007669"/>
    <property type="project" value="TreeGrafter"/>
</dbReference>
<dbReference type="PANTHER" id="PTHR30061">
    <property type="entry name" value="MALTOSE-BINDING PERIPLASMIC PROTEIN"/>
    <property type="match status" value="1"/>
</dbReference>
<dbReference type="CDD" id="cd13585">
    <property type="entry name" value="PBP2_TMBP_like"/>
    <property type="match status" value="1"/>
</dbReference>
<evidence type="ECO:0000256" key="3">
    <source>
        <dbReference type="ARBA" id="ARBA00022729"/>
    </source>
</evidence>
<dbReference type="Proteomes" id="UP000515976">
    <property type="component" value="Chromosome"/>
</dbReference>
<evidence type="ECO:0000256" key="2">
    <source>
        <dbReference type="ARBA" id="ARBA00022448"/>
    </source>
</evidence>
<evidence type="ECO:0000256" key="1">
    <source>
        <dbReference type="ARBA" id="ARBA00008520"/>
    </source>
</evidence>
<name>A0A7G9QYP0_9MICO</name>
<protein>
    <submittedName>
        <fullName evidence="5">Sugar ABC transporter substrate-binding protein</fullName>
    </submittedName>
</protein>